<dbReference type="AlphaFoldDB" id="A0A8D8FVT0"/>
<evidence type="ECO:0000313" key="1">
    <source>
        <dbReference type="EMBL" id="CAG6485456.1"/>
    </source>
</evidence>
<reference evidence="1" key="1">
    <citation type="submission" date="2021-05" db="EMBL/GenBank/DDBJ databases">
        <authorList>
            <person name="Alioto T."/>
            <person name="Alioto T."/>
            <person name="Gomez Garrido J."/>
        </authorList>
    </citation>
    <scope>NUCLEOTIDE SEQUENCE</scope>
</reference>
<sequence>MVSFPVSVFNLLQHVHPTQLFAQFLKCKISLCVIHGCHRTQTSKRPFHMLTSVVGNQELLWMTTIAAATDSKHKAMGVELETSVRVGRYALRICSFMPQCPIPPSPHEE</sequence>
<protein>
    <submittedName>
        <fullName evidence="1">(northern house mosquito) hypothetical protein</fullName>
    </submittedName>
</protein>
<dbReference type="EMBL" id="HBUE01101237">
    <property type="protein sequence ID" value="CAG6485456.1"/>
    <property type="molecule type" value="Transcribed_RNA"/>
</dbReference>
<name>A0A8D8FVT0_CULPI</name>
<accession>A0A8D8FVT0</accession>
<organism evidence="1">
    <name type="scientific">Culex pipiens</name>
    <name type="common">House mosquito</name>
    <dbReference type="NCBI Taxonomy" id="7175"/>
    <lineage>
        <taxon>Eukaryota</taxon>
        <taxon>Metazoa</taxon>
        <taxon>Ecdysozoa</taxon>
        <taxon>Arthropoda</taxon>
        <taxon>Hexapoda</taxon>
        <taxon>Insecta</taxon>
        <taxon>Pterygota</taxon>
        <taxon>Neoptera</taxon>
        <taxon>Endopterygota</taxon>
        <taxon>Diptera</taxon>
        <taxon>Nematocera</taxon>
        <taxon>Culicoidea</taxon>
        <taxon>Culicidae</taxon>
        <taxon>Culicinae</taxon>
        <taxon>Culicini</taxon>
        <taxon>Culex</taxon>
        <taxon>Culex</taxon>
    </lineage>
</organism>
<dbReference type="EMBL" id="HBUE01101238">
    <property type="protein sequence ID" value="CAG6485458.1"/>
    <property type="molecule type" value="Transcribed_RNA"/>
</dbReference>
<proteinExistence type="predicted"/>